<protein>
    <recommendedName>
        <fullName evidence="16">Cytochrome c oxidase subunit 1</fullName>
        <ecNumber evidence="16">7.1.1.9</ecNumber>
    </recommendedName>
</protein>
<evidence type="ECO:0000256" key="14">
    <source>
        <dbReference type="ARBA" id="ARBA00047816"/>
    </source>
</evidence>
<dbReference type="AlphaFoldDB" id="A0A5D3YHB4"/>
<dbReference type="RefSeq" id="WP_148899359.1">
    <property type="nucleotide sequence ID" value="NZ_VNHY01000003.1"/>
</dbReference>
<keyword evidence="9 15" id="KW-0249">Electron transport</keyword>
<comment type="similarity">
    <text evidence="15">Belongs to the heme-copper respiratory oxidase family.</text>
</comment>
<reference evidence="19 20" key="1">
    <citation type="submission" date="2019-07" db="EMBL/GenBank/DDBJ databases">
        <title>Genomic Encyclopedia of Archaeal and Bacterial Type Strains, Phase II (KMG-II): from individual species to whole genera.</title>
        <authorList>
            <person name="Goeker M."/>
        </authorList>
    </citation>
    <scope>NUCLEOTIDE SEQUENCE [LARGE SCALE GENOMIC DNA]</scope>
    <source>
        <strain evidence="19 20">DSM 21935</strain>
    </source>
</reference>
<dbReference type="GO" id="GO:0022904">
    <property type="term" value="P:respiratory electron transport chain"/>
    <property type="evidence" value="ECO:0007669"/>
    <property type="project" value="TreeGrafter"/>
</dbReference>
<feature type="transmembrane region" description="Helical" evidence="16">
    <location>
        <begin position="258"/>
        <end position="282"/>
    </location>
</feature>
<dbReference type="EMBL" id="VNHY01000003">
    <property type="protein sequence ID" value="TYP92667.1"/>
    <property type="molecule type" value="Genomic_DNA"/>
</dbReference>
<evidence type="ECO:0000256" key="4">
    <source>
        <dbReference type="ARBA" id="ARBA00022617"/>
    </source>
</evidence>
<evidence type="ECO:0000256" key="15">
    <source>
        <dbReference type="RuleBase" id="RU000370"/>
    </source>
</evidence>
<feature type="region of interest" description="Disordered" evidence="17">
    <location>
        <begin position="556"/>
        <end position="579"/>
    </location>
</feature>
<evidence type="ECO:0000256" key="1">
    <source>
        <dbReference type="ARBA" id="ARBA00004141"/>
    </source>
</evidence>
<feature type="transmembrane region" description="Helical" evidence="16">
    <location>
        <begin position="214"/>
        <end position="238"/>
    </location>
</feature>
<feature type="transmembrane region" description="Helical" evidence="16">
    <location>
        <begin position="435"/>
        <end position="457"/>
    </location>
</feature>
<evidence type="ECO:0000256" key="11">
    <source>
        <dbReference type="ARBA" id="ARBA00023004"/>
    </source>
</evidence>
<feature type="transmembrane region" description="Helical" evidence="16">
    <location>
        <begin position="89"/>
        <end position="114"/>
    </location>
</feature>
<evidence type="ECO:0000256" key="5">
    <source>
        <dbReference type="ARBA" id="ARBA00022660"/>
    </source>
</evidence>
<evidence type="ECO:0000256" key="10">
    <source>
        <dbReference type="ARBA" id="ARBA00022989"/>
    </source>
</evidence>
<dbReference type="Pfam" id="PF00115">
    <property type="entry name" value="COX1"/>
    <property type="match status" value="1"/>
</dbReference>
<feature type="transmembrane region" description="Helical" evidence="16">
    <location>
        <begin position="477"/>
        <end position="499"/>
    </location>
</feature>
<dbReference type="PANTHER" id="PTHR10422:SF18">
    <property type="entry name" value="CYTOCHROME C OXIDASE SUBUNIT 1"/>
    <property type="match status" value="1"/>
</dbReference>
<dbReference type="InterPro" id="IPR023615">
    <property type="entry name" value="Cyt_c_Oxase_su1_BS"/>
</dbReference>
<keyword evidence="8" id="KW-1278">Translocase</keyword>
<evidence type="ECO:0000256" key="9">
    <source>
        <dbReference type="ARBA" id="ARBA00022982"/>
    </source>
</evidence>
<dbReference type="InterPro" id="IPR000883">
    <property type="entry name" value="Cyt_C_Oxase_1"/>
</dbReference>
<dbReference type="PANTHER" id="PTHR10422">
    <property type="entry name" value="CYTOCHROME C OXIDASE SUBUNIT 1"/>
    <property type="match status" value="1"/>
</dbReference>
<dbReference type="UniPathway" id="UPA00705"/>
<dbReference type="PROSITE" id="PS50855">
    <property type="entry name" value="COX1"/>
    <property type="match status" value="1"/>
</dbReference>
<evidence type="ECO:0000256" key="7">
    <source>
        <dbReference type="ARBA" id="ARBA00022723"/>
    </source>
</evidence>
<comment type="pathway">
    <text evidence="2 16">Energy metabolism; oxidative phosphorylation.</text>
</comment>
<comment type="caution">
    <text evidence="19">The sequence shown here is derived from an EMBL/GenBank/DDBJ whole genome shotgun (WGS) entry which is preliminary data.</text>
</comment>
<keyword evidence="3 15" id="KW-0813">Transport</keyword>
<keyword evidence="12 16" id="KW-0186">Copper</keyword>
<keyword evidence="20" id="KW-1185">Reference proteome</keyword>
<proteinExistence type="inferred from homology"/>
<comment type="function">
    <text evidence="16">Cytochrome c oxidase is the component of the respiratory chain that catalyzes the reduction of oxygen to water. Subunits 1-3 form the functional core of the enzyme complex. CO I is the catalytic subunit of the enzyme. Electrons originating in cytochrome c are transferred via the copper A center of subunit 2 and heme A of subunit 1 to the bimetallic center formed by heme A3 and copper B.</text>
</comment>
<keyword evidence="10 16" id="KW-1133">Transmembrane helix</keyword>
<accession>A0A5D3YHB4</accession>
<feature type="compositionally biased region" description="Basic and acidic residues" evidence="17">
    <location>
        <begin position="564"/>
        <end position="579"/>
    </location>
</feature>
<dbReference type="GO" id="GO:0005886">
    <property type="term" value="C:plasma membrane"/>
    <property type="evidence" value="ECO:0007669"/>
    <property type="project" value="UniProtKB-SubCell"/>
</dbReference>
<keyword evidence="13 16" id="KW-0472">Membrane</keyword>
<comment type="subcellular location">
    <subcellularLocation>
        <location evidence="16">Cell membrane</location>
        <topology evidence="16">Multi-pass membrane protein</topology>
    </subcellularLocation>
    <subcellularLocation>
        <location evidence="1">Membrane</location>
        <topology evidence="1">Multi-pass membrane protein</topology>
    </subcellularLocation>
</comment>
<gene>
    <name evidence="19" type="ORF">LX73_2029</name>
</gene>
<dbReference type="EC" id="7.1.1.9" evidence="16"/>
<dbReference type="InterPro" id="IPR023616">
    <property type="entry name" value="Cyt_c_oxase-like_su1_dom"/>
</dbReference>
<feature type="transmembrane region" description="Helical" evidence="16">
    <location>
        <begin position="294"/>
        <end position="315"/>
    </location>
</feature>
<feature type="transmembrane region" description="Helical" evidence="16">
    <location>
        <begin position="134"/>
        <end position="153"/>
    </location>
</feature>
<dbReference type="Gene3D" id="1.20.210.10">
    <property type="entry name" value="Cytochrome c oxidase-like, subunit I domain"/>
    <property type="match status" value="1"/>
</dbReference>
<evidence type="ECO:0000256" key="3">
    <source>
        <dbReference type="ARBA" id="ARBA00022448"/>
    </source>
</evidence>
<evidence type="ECO:0000256" key="17">
    <source>
        <dbReference type="SAM" id="MobiDB-lite"/>
    </source>
</evidence>
<feature type="transmembrane region" description="Helical" evidence="16">
    <location>
        <begin position="327"/>
        <end position="345"/>
    </location>
</feature>
<evidence type="ECO:0000256" key="2">
    <source>
        <dbReference type="ARBA" id="ARBA00004673"/>
    </source>
</evidence>
<dbReference type="GO" id="GO:0015990">
    <property type="term" value="P:electron transport coupled proton transport"/>
    <property type="evidence" value="ECO:0007669"/>
    <property type="project" value="InterPro"/>
</dbReference>
<dbReference type="PRINTS" id="PR01165">
    <property type="entry name" value="CYCOXIDASEI"/>
</dbReference>
<feature type="domain" description="Cytochrome oxidase subunit I profile" evidence="18">
    <location>
        <begin position="30"/>
        <end position="539"/>
    </location>
</feature>
<sequence>MDTAETNESLKKIQVERFKPEEDPESNYLNEETGLWSWLTTVDHKKIGIMYLASITFFFFVGGIMALLVRTELWTPAKTFIEANTYNQLFTLHGAIMIFLFLVPSVPAALGNFVLPLQLGAKDVAFPRLNLLSYYLYLAGATISIFAILNGGIDTGWTFYTPYSSSTGGAVTTMTFGVFVIGFSSILTGVNFITTIHKMRAPGLTWDKLPLFCWGLYATSIIQILATPVLAITLALVAMERILGIGIFDPALGGDPVLYQHFFWFYSHPAVYIMIVPGFGVVSEVITTFTRKHIFGYWAIAISSLAIAFIGFLVWGHHMFVSGQASLASMVFSFLTFLVGIPTGIKMFNWTATLYKGSIDLKSPLLYIFGFFFLFLVGGLTGIVLGSIALDVHLHDTYYVVAHFHFVMVGGMVMAFLAGLHYWWPKITGRMYNELMAKIACGIIFVGFNVTFLPQFVMGSQGMPRRYFNYIEQFQPFHQVSTIGSYILGLGFLMVFYYLMKSLFDGKKATPNPWGSRGLEWQINTLPPLHNFHHTPVIINGPYDYHKPMEEFQLGLADSGNGHSHAEDIEAEGKEINAE</sequence>
<evidence type="ECO:0000256" key="16">
    <source>
        <dbReference type="RuleBase" id="RU363061"/>
    </source>
</evidence>
<evidence type="ECO:0000256" key="13">
    <source>
        <dbReference type="ARBA" id="ARBA00023136"/>
    </source>
</evidence>
<feature type="transmembrane region" description="Helical" evidence="16">
    <location>
        <begin position="365"/>
        <end position="390"/>
    </location>
</feature>
<dbReference type="Proteomes" id="UP000324595">
    <property type="component" value="Unassembled WGS sequence"/>
</dbReference>
<name>A0A5D3YHB4_9BACT</name>
<evidence type="ECO:0000256" key="12">
    <source>
        <dbReference type="ARBA" id="ARBA00023008"/>
    </source>
</evidence>
<evidence type="ECO:0000259" key="18">
    <source>
        <dbReference type="PROSITE" id="PS50855"/>
    </source>
</evidence>
<keyword evidence="11 16" id="KW-0408">Iron</keyword>
<dbReference type="PROSITE" id="PS00077">
    <property type="entry name" value="COX1_CUB"/>
    <property type="match status" value="1"/>
</dbReference>
<dbReference type="GO" id="GO:0004129">
    <property type="term" value="F:cytochrome-c oxidase activity"/>
    <property type="evidence" value="ECO:0007669"/>
    <property type="project" value="UniProtKB-EC"/>
</dbReference>
<dbReference type="OrthoDB" id="9759913at2"/>
<dbReference type="GO" id="GO:0046872">
    <property type="term" value="F:metal ion binding"/>
    <property type="evidence" value="ECO:0007669"/>
    <property type="project" value="UniProtKB-KW"/>
</dbReference>
<dbReference type="NCBIfam" id="TIGR02891">
    <property type="entry name" value="CtaD_CoxA"/>
    <property type="match status" value="1"/>
</dbReference>
<dbReference type="InterPro" id="IPR036927">
    <property type="entry name" value="Cyt_c_oxase-like_su1_sf"/>
</dbReference>
<keyword evidence="6 15" id="KW-0812">Transmembrane</keyword>
<feature type="transmembrane region" description="Helical" evidence="16">
    <location>
        <begin position="402"/>
        <end position="423"/>
    </location>
</feature>
<keyword evidence="7 16" id="KW-0479">Metal-binding</keyword>
<evidence type="ECO:0000256" key="8">
    <source>
        <dbReference type="ARBA" id="ARBA00022967"/>
    </source>
</evidence>
<keyword evidence="4 15" id="KW-0349">Heme</keyword>
<evidence type="ECO:0000256" key="6">
    <source>
        <dbReference type="ARBA" id="ARBA00022692"/>
    </source>
</evidence>
<keyword evidence="16" id="KW-1003">Cell membrane</keyword>
<feature type="transmembrane region" description="Helical" evidence="16">
    <location>
        <begin position="173"/>
        <end position="193"/>
    </location>
</feature>
<evidence type="ECO:0000313" key="20">
    <source>
        <dbReference type="Proteomes" id="UP000324595"/>
    </source>
</evidence>
<comment type="catalytic activity">
    <reaction evidence="14 16">
        <text>4 Fe(II)-[cytochrome c] + O2 + 8 H(+)(in) = 4 Fe(III)-[cytochrome c] + 2 H2O + 4 H(+)(out)</text>
        <dbReference type="Rhea" id="RHEA:11436"/>
        <dbReference type="Rhea" id="RHEA-COMP:10350"/>
        <dbReference type="Rhea" id="RHEA-COMP:14399"/>
        <dbReference type="ChEBI" id="CHEBI:15377"/>
        <dbReference type="ChEBI" id="CHEBI:15378"/>
        <dbReference type="ChEBI" id="CHEBI:15379"/>
        <dbReference type="ChEBI" id="CHEBI:29033"/>
        <dbReference type="ChEBI" id="CHEBI:29034"/>
        <dbReference type="EC" id="7.1.1.9"/>
    </reaction>
</comment>
<dbReference type="GO" id="GO:0006119">
    <property type="term" value="P:oxidative phosphorylation"/>
    <property type="evidence" value="ECO:0007669"/>
    <property type="project" value="UniProtKB-UniPathway"/>
</dbReference>
<feature type="transmembrane region" description="Helical" evidence="16">
    <location>
        <begin position="49"/>
        <end position="69"/>
    </location>
</feature>
<dbReference type="SUPFAM" id="SSF81442">
    <property type="entry name" value="Cytochrome c oxidase subunit I-like"/>
    <property type="match status" value="1"/>
</dbReference>
<evidence type="ECO:0000313" key="19">
    <source>
        <dbReference type="EMBL" id="TYP92667.1"/>
    </source>
</evidence>
<keyword evidence="5 15" id="KW-0679">Respiratory chain</keyword>
<organism evidence="19 20">
    <name type="scientific">Fodinibius salinus</name>
    <dbReference type="NCBI Taxonomy" id="860790"/>
    <lineage>
        <taxon>Bacteria</taxon>
        <taxon>Pseudomonadati</taxon>
        <taxon>Balneolota</taxon>
        <taxon>Balneolia</taxon>
        <taxon>Balneolales</taxon>
        <taxon>Balneolaceae</taxon>
        <taxon>Fodinibius</taxon>
    </lineage>
</organism>
<dbReference type="InterPro" id="IPR014241">
    <property type="entry name" value="Cyt_c_oxidase_su1_bac"/>
</dbReference>
<dbReference type="GO" id="GO:0020037">
    <property type="term" value="F:heme binding"/>
    <property type="evidence" value="ECO:0007669"/>
    <property type="project" value="InterPro"/>
</dbReference>